<dbReference type="Gene3D" id="3.40.50.410">
    <property type="entry name" value="von Willebrand factor, type A domain"/>
    <property type="match status" value="1"/>
</dbReference>
<evidence type="ECO:0000256" key="3">
    <source>
        <dbReference type="SAM" id="SignalP"/>
    </source>
</evidence>
<dbReference type="InterPro" id="IPR036465">
    <property type="entry name" value="vWFA_dom_sf"/>
</dbReference>
<evidence type="ECO:0000313" key="6">
    <source>
        <dbReference type="Proteomes" id="UP001595625"/>
    </source>
</evidence>
<feature type="domain" description="VWFA" evidence="4">
    <location>
        <begin position="155"/>
        <end position="347"/>
    </location>
</feature>
<keyword evidence="1" id="KW-0175">Coiled coil</keyword>
<evidence type="ECO:0000259" key="4">
    <source>
        <dbReference type="PROSITE" id="PS50234"/>
    </source>
</evidence>
<dbReference type="SUPFAM" id="SSF53300">
    <property type="entry name" value="vWA-like"/>
    <property type="match status" value="1"/>
</dbReference>
<feature type="signal peptide" evidence="3">
    <location>
        <begin position="1"/>
        <end position="25"/>
    </location>
</feature>
<evidence type="ECO:0000256" key="2">
    <source>
        <dbReference type="SAM" id="MobiDB-lite"/>
    </source>
</evidence>
<reference evidence="6" key="1">
    <citation type="journal article" date="2019" name="Int. J. Syst. Evol. Microbiol.">
        <title>The Global Catalogue of Microorganisms (GCM) 10K type strain sequencing project: providing services to taxonomists for standard genome sequencing and annotation.</title>
        <authorList>
            <consortium name="The Broad Institute Genomics Platform"/>
            <consortium name="The Broad Institute Genome Sequencing Center for Infectious Disease"/>
            <person name="Wu L."/>
            <person name="Ma J."/>
        </authorList>
    </citation>
    <scope>NUCLEOTIDE SEQUENCE [LARGE SCALE GENOMIC DNA]</scope>
    <source>
        <strain evidence="6">CCM 320</strain>
    </source>
</reference>
<dbReference type="EMBL" id="JBHRUJ010000004">
    <property type="protein sequence ID" value="MFC3210039.1"/>
    <property type="molecule type" value="Genomic_DNA"/>
</dbReference>
<gene>
    <name evidence="5" type="ORF">ACFOEJ_03000</name>
</gene>
<feature type="coiled-coil region" evidence="1">
    <location>
        <begin position="436"/>
        <end position="463"/>
    </location>
</feature>
<dbReference type="Pfam" id="PF00092">
    <property type="entry name" value="VWA"/>
    <property type="match status" value="1"/>
</dbReference>
<name>A0ABV7KKT8_PLAOK</name>
<dbReference type="SMART" id="SM00327">
    <property type="entry name" value="VWA"/>
    <property type="match status" value="1"/>
</dbReference>
<dbReference type="InterPro" id="IPR002035">
    <property type="entry name" value="VWF_A"/>
</dbReference>
<dbReference type="Proteomes" id="UP001595625">
    <property type="component" value="Unassembled WGS sequence"/>
</dbReference>
<proteinExistence type="predicted"/>
<sequence length="463" mass="51289">MELTKAKWLMIALLLLAILAGCSTADEEAVAEKEQAAEKKVAAVEESDEEAAAPAEKEESDIPKAAIHNVEEMVKEKGKYIPNEMTDQQKEELYKELEAAPAGMTGEEAYSLAVTLLAADVEEAATIINEVDPVIKIDSATPEDEIDIPDTETVNVAILLDASGSMAGEVSGGRKMELAKSAIEKYASDLPEGANIMLRVYGHEGTGTDADKVMSCASNEVVYDLGAYDEQQFAESLDQFNPAGWTPLAGAIEAAETDLKEQKGDNVRNVVYVVSDGIETCDGDPVAAASSLNGSDIQAEVNIIGFDVDNEGQKQLEAVAKAGNGQYKSVYSESELNEYLEQEYSRLYWEWLAWGNDRKLDILSQSNDIYGELLAANNDVSFLSLASKNEMYAIHYDLKELGKFKDEEAVDRYLELIDTRYETVRQHFRQESERKDEIRKEVYEKLREQVDQLEEEKMDDYKS</sequence>
<keyword evidence="6" id="KW-1185">Reference proteome</keyword>
<dbReference type="PROSITE" id="PS51257">
    <property type="entry name" value="PROKAR_LIPOPROTEIN"/>
    <property type="match status" value="1"/>
</dbReference>
<keyword evidence="3" id="KW-0732">Signal</keyword>
<dbReference type="RefSeq" id="WP_117313317.1">
    <property type="nucleotide sequence ID" value="NZ_JBHRUJ010000004.1"/>
</dbReference>
<comment type="caution">
    <text evidence="5">The sequence shown here is derived from an EMBL/GenBank/DDBJ whole genome shotgun (WGS) entry which is preliminary data.</text>
</comment>
<feature type="chain" id="PRO_5046949073" evidence="3">
    <location>
        <begin position="26"/>
        <end position="463"/>
    </location>
</feature>
<accession>A0ABV7KKT8</accession>
<evidence type="ECO:0000313" key="5">
    <source>
        <dbReference type="EMBL" id="MFC3210039.1"/>
    </source>
</evidence>
<organism evidence="5 6">
    <name type="scientific">Planomicrobium okeanokoites</name>
    <name type="common">Planococcus okeanokoites</name>
    <name type="synonym">Flavobacterium okeanokoites</name>
    <dbReference type="NCBI Taxonomy" id="244"/>
    <lineage>
        <taxon>Bacteria</taxon>
        <taxon>Bacillati</taxon>
        <taxon>Bacillota</taxon>
        <taxon>Bacilli</taxon>
        <taxon>Bacillales</taxon>
        <taxon>Caryophanaceae</taxon>
        <taxon>Planomicrobium</taxon>
    </lineage>
</organism>
<dbReference type="PROSITE" id="PS50234">
    <property type="entry name" value="VWFA"/>
    <property type="match status" value="1"/>
</dbReference>
<feature type="region of interest" description="Disordered" evidence="2">
    <location>
        <begin position="40"/>
        <end position="60"/>
    </location>
</feature>
<protein>
    <submittedName>
        <fullName evidence="5">VWA domain-containing protein</fullName>
    </submittedName>
</protein>
<evidence type="ECO:0000256" key="1">
    <source>
        <dbReference type="SAM" id="Coils"/>
    </source>
</evidence>